<feature type="DNA-binding region" description="OmpR/PhoB-type" evidence="4">
    <location>
        <begin position="3"/>
        <end position="100"/>
    </location>
</feature>
<dbReference type="InterPro" id="IPR051012">
    <property type="entry name" value="CellSynth/LPSAsmb/PSIAsmb"/>
</dbReference>
<comment type="caution">
    <text evidence="6">The sequence shown here is derived from an EMBL/GenBank/DDBJ whole genome shotgun (WGS) entry which is preliminary data.</text>
</comment>
<organism evidence="6 7">
    <name type="scientific">Falsiroseomonas selenitidurans</name>
    <dbReference type="NCBI Taxonomy" id="2716335"/>
    <lineage>
        <taxon>Bacteria</taxon>
        <taxon>Pseudomonadati</taxon>
        <taxon>Pseudomonadota</taxon>
        <taxon>Alphaproteobacteria</taxon>
        <taxon>Acetobacterales</taxon>
        <taxon>Roseomonadaceae</taxon>
        <taxon>Falsiroseomonas</taxon>
    </lineage>
</organism>
<dbReference type="Pfam" id="PF00486">
    <property type="entry name" value="Trans_reg_C"/>
    <property type="match status" value="1"/>
</dbReference>
<evidence type="ECO:0000259" key="5">
    <source>
        <dbReference type="PROSITE" id="PS51755"/>
    </source>
</evidence>
<proteinExistence type="predicted"/>
<protein>
    <recommendedName>
        <fullName evidence="5">OmpR/PhoB-type domain-containing protein</fullName>
    </recommendedName>
</protein>
<evidence type="ECO:0000256" key="4">
    <source>
        <dbReference type="PROSITE-ProRule" id="PRU01091"/>
    </source>
</evidence>
<keyword evidence="7" id="KW-1185">Reference proteome</keyword>
<keyword evidence="2" id="KW-0802">TPR repeat</keyword>
<evidence type="ECO:0000313" key="6">
    <source>
        <dbReference type="EMBL" id="NKC33962.1"/>
    </source>
</evidence>
<evidence type="ECO:0000313" key="7">
    <source>
        <dbReference type="Proteomes" id="UP000787635"/>
    </source>
</evidence>
<accession>A0ABX1E9U2</accession>
<reference evidence="6 7" key="1">
    <citation type="submission" date="2020-03" db="EMBL/GenBank/DDBJ databases">
        <title>Roseomonas selenitidurans sp. nov. isolated from urban soil.</title>
        <authorList>
            <person name="Liu H."/>
        </authorList>
    </citation>
    <scope>NUCLEOTIDE SEQUENCE [LARGE SCALE GENOMIC DNA]</scope>
    <source>
        <strain evidence="6 7">BU-1</strain>
    </source>
</reference>
<gene>
    <name evidence="6" type="ORF">HEQ75_24100</name>
</gene>
<keyword evidence="1" id="KW-0677">Repeat</keyword>
<dbReference type="Gene3D" id="1.10.10.10">
    <property type="entry name" value="Winged helix-like DNA-binding domain superfamily/Winged helix DNA-binding domain"/>
    <property type="match status" value="1"/>
</dbReference>
<evidence type="ECO:0000256" key="1">
    <source>
        <dbReference type="ARBA" id="ARBA00022737"/>
    </source>
</evidence>
<keyword evidence="3 4" id="KW-0238">DNA-binding</keyword>
<dbReference type="Gene3D" id="1.25.40.10">
    <property type="entry name" value="Tetratricopeptide repeat domain"/>
    <property type="match status" value="1"/>
</dbReference>
<dbReference type="SUPFAM" id="SSF48452">
    <property type="entry name" value="TPR-like"/>
    <property type="match status" value="1"/>
</dbReference>
<dbReference type="InterPro" id="IPR001867">
    <property type="entry name" value="OmpR/PhoB-type_DNA-bd"/>
</dbReference>
<sequence length="501" mass="53892">MQTGSYRFDQFCLDLGRGTLRRQEGPELTLRPKAFALLQHLLDHPGLLQGRDALLEALWPGVVVTDDSLTQCVSDIRRALGDRAAAVLRTVPRRGYVLTAEVRRQAATPGPAPLPAPAPPPVSPFTARRATLQVPPFLAEAAGDATERLARALASELTAELIRFEDLRIVTDPAPQGFRLHAEIFATQPGHRLAIRLEDAPSGAGLWADRLDLPESGLPPATLLVRLASVLDREIARASLRRARHRDPAALTARDHCLLGRDLHQRGTEADTLAARAHFIAAIAADPEHAAAQGWHAFTVMRFVTHGWGEGDHQAERAEALALARQAVELAPDSPLCISALAFALALSERWDEAAEMARLALQAGRPADLGTRTSCAEVLSAAGFPEEAAAAVRQALALDQHGAPRSRAVLGRALLLAGQPEAALAELRWCAARLPDYAPCFRTLVVAATEAGRPEEARAALQEVQRLQPNWVPGGRPVLWFLRRPADIARFAGAFAAAAA</sequence>
<dbReference type="InterPro" id="IPR011990">
    <property type="entry name" value="TPR-like_helical_dom_sf"/>
</dbReference>
<dbReference type="EMBL" id="JAAVNE010000060">
    <property type="protein sequence ID" value="NKC33962.1"/>
    <property type="molecule type" value="Genomic_DNA"/>
</dbReference>
<dbReference type="Proteomes" id="UP000787635">
    <property type="component" value="Unassembled WGS sequence"/>
</dbReference>
<dbReference type="CDD" id="cd00383">
    <property type="entry name" value="trans_reg_C"/>
    <property type="match status" value="1"/>
</dbReference>
<dbReference type="SUPFAM" id="SSF46894">
    <property type="entry name" value="C-terminal effector domain of the bipartite response regulators"/>
    <property type="match status" value="1"/>
</dbReference>
<dbReference type="InterPro" id="IPR016032">
    <property type="entry name" value="Sig_transdc_resp-reg_C-effctor"/>
</dbReference>
<dbReference type="PROSITE" id="PS51755">
    <property type="entry name" value="OMPR_PHOB"/>
    <property type="match status" value="1"/>
</dbReference>
<evidence type="ECO:0000256" key="2">
    <source>
        <dbReference type="ARBA" id="ARBA00022803"/>
    </source>
</evidence>
<feature type="domain" description="OmpR/PhoB-type" evidence="5">
    <location>
        <begin position="3"/>
        <end position="100"/>
    </location>
</feature>
<dbReference type="InterPro" id="IPR036388">
    <property type="entry name" value="WH-like_DNA-bd_sf"/>
</dbReference>
<evidence type="ECO:0000256" key="3">
    <source>
        <dbReference type="ARBA" id="ARBA00023125"/>
    </source>
</evidence>
<dbReference type="RefSeq" id="WP_168034679.1">
    <property type="nucleotide sequence ID" value="NZ_JAAVNE010000060.1"/>
</dbReference>
<name>A0ABX1E9U2_9PROT</name>
<dbReference type="PANTHER" id="PTHR45586:SF1">
    <property type="entry name" value="LIPOPOLYSACCHARIDE ASSEMBLY PROTEIN B"/>
    <property type="match status" value="1"/>
</dbReference>
<dbReference type="PANTHER" id="PTHR45586">
    <property type="entry name" value="TPR REPEAT-CONTAINING PROTEIN PA4667"/>
    <property type="match status" value="1"/>
</dbReference>
<dbReference type="SMART" id="SM00862">
    <property type="entry name" value="Trans_reg_C"/>
    <property type="match status" value="1"/>
</dbReference>